<keyword evidence="2" id="KW-0732">Signal</keyword>
<proteinExistence type="predicted"/>
<evidence type="ECO:0000256" key="1">
    <source>
        <dbReference type="SAM" id="MobiDB-lite"/>
    </source>
</evidence>
<dbReference type="OrthoDB" id="6659079at2"/>
<protein>
    <recommendedName>
        <fullName evidence="5">PsiF repeat-containing protein</fullName>
    </recommendedName>
</protein>
<dbReference type="EMBL" id="QJSU01000005">
    <property type="protein sequence ID" value="PYE38999.1"/>
    <property type="molecule type" value="Genomic_DNA"/>
</dbReference>
<dbReference type="AlphaFoldDB" id="A0A2V4UJG5"/>
<sequence>MKKLLFIVLASTVGVSACASSGTSESSYSHQKPATSADMKQAMNDCAKNAGVKMSKDSRPSQSDMKKLDACMTAKGYEKPEGQGHQH</sequence>
<feature type="chain" id="PRO_5016178412" description="PsiF repeat-containing protein" evidence="2">
    <location>
        <begin position="20"/>
        <end position="87"/>
    </location>
</feature>
<feature type="compositionally biased region" description="Basic and acidic residues" evidence="1">
    <location>
        <begin position="76"/>
        <end position="87"/>
    </location>
</feature>
<dbReference type="Proteomes" id="UP000247746">
    <property type="component" value="Unassembled WGS sequence"/>
</dbReference>
<evidence type="ECO:0008006" key="5">
    <source>
        <dbReference type="Google" id="ProtNLM"/>
    </source>
</evidence>
<feature type="compositionally biased region" description="Low complexity" evidence="1">
    <location>
        <begin position="19"/>
        <end position="29"/>
    </location>
</feature>
<organism evidence="3 4">
    <name type="scientific">Psychrobacter fozii</name>
    <dbReference type="NCBI Taxonomy" id="198480"/>
    <lineage>
        <taxon>Bacteria</taxon>
        <taxon>Pseudomonadati</taxon>
        <taxon>Pseudomonadota</taxon>
        <taxon>Gammaproteobacteria</taxon>
        <taxon>Moraxellales</taxon>
        <taxon>Moraxellaceae</taxon>
        <taxon>Psychrobacter</taxon>
    </lineage>
</organism>
<gene>
    <name evidence="3" type="ORF">DFP82_105153</name>
</gene>
<dbReference type="RefSeq" id="WP_110923238.1">
    <property type="nucleotide sequence ID" value="NZ_QJSU01000005.1"/>
</dbReference>
<reference evidence="3 4" key="1">
    <citation type="submission" date="2018-06" db="EMBL/GenBank/DDBJ databases">
        <title>Genomic Encyclopedia of Type Strains, Phase III (KMG-III): the genomes of soil and plant-associated and newly described type strains.</title>
        <authorList>
            <person name="Whitman W."/>
        </authorList>
    </citation>
    <scope>NUCLEOTIDE SEQUENCE [LARGE SCALE GENOMIC DNA]</scope>
    <source>
        <strain evidence="3 4">CECT 5889</strain>
    </source>
</reference>
<keyword evidence="4" id="KW-1185">Reference proteome</keyword>
<evidence type="ECO:0000256" key="2">
    <source>
        <dbReference type="SAM" id="SignalP"/>
    </source>
</evidence>
<name>A0A2V4UJG5_9GAMM</name>
<feature type="compositionally biased region" description="Basic and acidic residues" evidence="1">
    <location>
        <begin position="54"/>
        <end position="69"/>
    </location>
</feature>
<comment type="caution">
    <text evidence="3">The sequence shown here is derived from an EMBL/GenBank/DDBJ whole genome shotgun (WGS) entry which is preliminary data.</text>
</comment>
<evidence type="ECO:0000313" key="3">
    <source>
        <dbReference type="EMBL" id="PYE38999.1"/>
    </source>
</evidence>
<dbReference type="PROSITE" id="PS51257">
    <property type="entry name" value="PROKAR_LIPOPROTEIN"/>
    <property type="match status" value="1"/>
</dbReference>
<feature type="signal peptide" evidence="2">
    <location>
        <begin position="1"/>
        <end position="19"/>
    </location>
</feature>
<evidence type="ECO:0000313" key="4">
    <source>
        <dbReference type="Proteomes" id="UP000247746"/>
    </source>
</evidence>
<accession>A0A2V4UJG5</accession>
<feature type="region of interest" description="Disordered" evidence="1">
    <location>
        <begin position="19"/>
        <end position="87"/>
    </location>
</feature>